<dbReference type="Proteomes" id="UP000785679">
    <property type="component" value="Unassembled WGS sequence"/>
</dbReference>
<organism evidence="1 2">
    <name type="scientific">Halteria grandinella</name>
    <dbReference type="NCBI Taxonomy" id="5974"/>
    <lineage>
        <taxon>Eukaryota</taxon>
        <taxon>Sar</taxon>
        <taxon>Alveolata</taxon>
        <taxon>Ciliophora</taxon>
        <taxon>Intramacronucleata</taxon>
        <taxon>Spirotrichea</taxon>
        <taxon>Stichotrichia</taxon>
        <taxon>Sporadotrichida</taxon>
        <taxon>Halteriidae</taxon>
        <taxon>Halteria</taxon>
    </lineage>
</organism>
<keyword evidence="2" id="KW-1185">Reference proteome</keyword>
<comment type="caution">
    <text evidence="1">The sequence shown here is derived from an EMBL/GenBank/DDBJ whole genome shotgun (WGS) entry which is preliminary data.</text>
</comment>
<reference evidence="1" key="1">
    <citation type="submission" date="2019-06" db="EMBL/GenBank/DDBJ databases">
        <authorList>
            <person name="Zheng W."/>
        </authorList>
    </citation>
    <scope>NUCLEOTIDE SEQUENCE</scope>
    <source>
        <strain evidence="1">QDHG01</strain>
    </source>
</reference>
<sequence length="545" mass="63061">MSFFGQVQSSARNQPSVFGQATTASFSNSQIYAQIIPQSQPQPDSSIIHRVNRVCNLEAGVDSWSLEVPQPKPQIDKRIWIEEESKLDEGRLNRFGALINLNVFIEVSLLFDTNFQFRVLTKLNKISREAMFQNGLRLMRSPLIIVFPHNKECQTSSIEQIYDFSADLTLSIKESEAALNMLGLVALQSNYRDLEYLNFDNFIQYSNFLIELKRPDLKRDLCVNLILNGEAISALFAVVDEEKLEIVMKDLASKQVQLKNLLTYFDKTCRGINHIHFRKLPKVVQQQNQQQRAGPDTLMTQRWVQWKRILSSARHIRVDQFGMQKSIMMVFDYLYCYLEKLEIQNSQVAVGNELFANYRVERTRSLFKNLKSLTFENKTAPPQNQVYQKQIYNIIKIDEQVLGKLENVRIQSILVNQNSQLDVQEVEPFIAQSATFQDHVSDYNLSHICDLLTIIEESMLPNITVTLHIIKLTIKSPSQDHDLHDFKGLIQAFLDQQQKGHTIETITREMKPFSTIFVFMCGGEGKKLRVVYDRYVKGSWIKVEE</sequence>
<proteinExistence type="predicted"/>
<gene>
    <name evidence="1" type="ORF">FGO68_gene2742</name>
</gene>
<name>A0A8J8NRP0_HALGN</name>
<protein>
    <submittedName>
        <fullName evidence="1">Uncharacterized protein</fullName>
    </submittedName>
</protein>
<evidence type="ECO:0000313" key="2">
    <source>
        <dbReference type="Proteomes" id="UP000785679"/>
    </source>
</evidence>
<evidence type="ECO:0000313" key="1">
    <source>
        <dbReference type="EMBL" id="TNV80288.1"/>
    </source>
</evidence>
<accession>A0A8J8NRP0</accession>
<dbReference type="EMBL" id="RRYP01007710">
    <property type="protein sequence ID" value="TNV80288.1"/>
    <property type="molecule type" value="Genomic_DNA"/>
</dbReference>
<dbReference type="AlphaFoldDB" id="A0A8J8NRP0"/>